<evidence type="ECO:0000256" key="1">
    <source>
        <dbReference type="SAM" id="MobiDB-lite"/>
    </source>
</evidence>
<keyword evidence="2" id="KW-0732">Signal</keyword>
<name>A0AAD4NV21_9PLEO</name>
<protein>
    <submittedName>
        <fullName evidence="3">Uncharacterized protein</fullName>
    </submittedName>
</protein>
<proteinExistence type="predicted"/>
<organism evidence="3 4">
    <name type="scientific">Alternaria panax</name>
    <dbReference type="NCBI Taxonomy" id="48097"/>
    <lineage>
        <taxon>Eukaryota</taxon>
        <taxon>Fungi</taxon>
        <taxon>Dikarya</taxon>
        <taxon>Ascomycota</taxon>
        <taxon>Pezizomycotina</taxon>
        <taxon>Dothideomycetes</taxon>
        <taxon>Pleosporomycetidae</taxon>
        <taxon>Pleosporales</taxon>
        <taxon>Pleosporineae</taxon>
        <taxon>Pleosporaceae</taxon>
        <taxon>Alternaria</taxon>
        <taxon>Alternaria sect. Panax</taxon>
    </lineage>
</organism>
<evidence type="ECO:0000313" key="4">
    <source>
        <dbReference type="Proteomes" id="UP001199106"/>
    </source>
</evidence>
<feature type="chain" id="PRO_5042004298" evidence="2">
    <location>
        <begin position="19"/>
        <end position="113"/>
    </location>
</feature>
<gene>
    <name evidence="3" type="ORF">G6011_00504</name>
</gene>
<dbReference type="EMBL" id="JAANER010000001">
    <property type="protein sequence ID" value="KAG9195383.1"/>
    <property type="molecule type" value="Genomic_DNA"/>
</dbReference>
<comment type="caution">
    <text evidence="3">The sequence shown here is derived from an EMBL/GenBank/DDBJ whole genome shotgun (WGS) entry which is preliminary data.</text>
</comment>
<accession>A0AAD4NV21</accession>
<keyword evidence="4" id="KW-1185">Reference proteome</keyword>
<feature type="compositionally biased region" description="Basic residues" evidence="1">
    <location>
        <begin position="37"/>
        <end position="48"/>
    </location>
</feature>
<sequence length="113" mass="11919">MYISTILATIFFAAAVLATPYPWAAPQASIAPTPSGTRKHNRTHKNRHKESTPTFKEGCECTMPVVPINLLSANEKCLMKQAAAMGCYMSSKGGCPSPAPACGIGPLPGVPMQ</sequence>
<dbReference type="Proteomes" id="UP001199106">
    <property type="component" value="Unassembled WGS sequence"/>
</dbReference>
<feature type="region of interest" description="Disordered" evidence="1">
    <location>
        <begin position="29"/>
        <end position="54"/>
    </location>
</feature>
<feature type="signal peptide" evidence="2">
    <location>
        <begin position="1"/>
        <end position="18"/>
    </location>
</feature>
<evidence type="ECO:0000313" key="3">
    <source>
        <dbReference type="EMBL" id="KAG9195383.1"/>
    </source>
</evidence>
<reference evidence="3" key="1">
    <citation type="submission" date="2021-07" db="EMBL/GenBank/DDBJ databases">
        <title>Genome Resource of American Ginseng Black Spot Pathogen Alternaria panax.</title>
        <authorList>
            <person name="Qiu C."/>
            <person name="Wang W."/>
            <person name="Liu Z."/>
        </authorList>
    </citation>
    <scope>NUCLEOTIDE SEQUENCE</scope>
    <source>
        <strain evidence="3">BNCC115425</strain>
    </source>
</reference>
<evidence type="ECO:0000256" key="2">
    <source>
        <dbReference type="SAM" id="SignalP"/>
    </source>
</evidence>
<dbReference type="AlphaFoldDB" id="A0AAD4NV21"/>